<keyword evidence="2" id="KW-0175">Coiled coil</keyword>
<dbReference type="AlphaFoldDB" id="A0A8J5HCE8"/>
<proteinExistence type="inferred from homology"/>
<keyword evidence="6" id="KW-1185">Reference proteome</keyword>
<dbReference type="EMBL" id="JACMSC010000005">
    <property type="protein sequence ID" value="KAG6520901.1"/>
    <property type="molecule type" value="Genomic_DNA"/>
</dbReference>
<feature type="region of interest" description="Disordered" evidence="3">
    <location>
        <begin position="277"/>
        <end position="302"/>
    </location>
</feature>
<reference evidence="5 6" key="1">
    <citation type="submission" date="2020-08" db="EMBL/GenBank/DDBJ databases">
        <title>Plant Genome Project.</title>
        <authorList>
            <person name="Zhang R.-G."/>
        </authorList>
    </citation>
    <scope>NUCLEOTIDE SEQUENCE [LARGE SCALE GENOMIC DNA]</scope>
    <source>
        <tissue evidence="5">Rhizome</tissue>
    </source>
</reference>
<protein>
    <recommendedName>
        <fullName evidence="4">Remorin C-terminal domain-containing protein</fullName>
    </recommendedName>
</protein>
<accession>A0A8J5HCE8</accession>
<dbReference type="PANTHER" id="PTHR31471:SF13">
    <property type="entry name" value="REMORIN FAMILY PROTEIN"/>
    <property type="match status" value="1"/>
</dbReference>
<evidence type="ECO:0000256" key="2">
    <source>
        <dbReference type="SAM" id="Coils"/>
    </source>
</evidence>
<feature type="compositionally biased region" description="Polar residues" evidence="3">
    <location>
        <begin position="233"/>
        <end position="254"/>
    </location>
</feature>
<evidence type="ECO:0000313" key="5">
    <source>
        <dbReference type="EMBL" id="KAG6520901.1"/>
    </source>
</evidence>
<gene>
    <name evidence="5" type="ORF">ZIOFF_017963</name>
</gene>
<dbReference type="InterPro" id="IPR005516">
    <property type="entry name" value="Remorin_C"/>
</dbReference>
<feature type="region of interest" description="Disordered" evidence="3">
    <location>
        <begin position="213"/>
        <end position="258"/>
    </location>
</feature>
<evidence type="ECO:0000259" key="4">
    <source>
        <dbReference type="Pfam" id="PF03763"/>
    </source>
</evidence>
<evidence type="ECO:0000256" key="1">
    <source>
        <dbReference type="ARBA" id="ARBA00005711"/>
    </source>
</evidence>
<sequence length="630" mass="68266">MHNAEGESFLSRSDFCGPVDFVSSVNHSVVVLLLEMKKNSTASSSTKSGMFPSPGTPTYRHGAGVAGYQKGWSSERVPLPANGNRRYAGSGVLLPFANGRTLPSKWEDAERWILSPVSGDGYGSSLMPPLHHRRPKSKSGPLGAPAVKSGVYSSASPLVPCFDSGRVGNFTAASPFLAGVLMPEHSFSGNDGCVRGGSANIGGIGRVDGSISGGSSLSRKARSADEEPHIVRSASTRRFSDTVMESSSIPCSQDEQFEGTKEAASTVSISVFRKDVATQMSPERSPPSSPKEIHFSPSTSTPPLELENHFSKFEVRDVQVDDRVTVTRWSKKHISRGSDRHSSSIIEWKKKTVEANTSAWGVAETAKSMSKCKREEAKITAWENLQEAKAETEIRKLEMKLEKKRSSSMEKILNKLRSAQKKAEEMRSAVADRKTNQPSHCILNLTKIRPSAIADLAPHALIWEGMDWYSFSAHSVAVFFVKTVLPVLGCQAISSFQQENKESVLGCTVLPSAVHQFHQENKEFIGEEALFHQLRSTAFTGGNCFTVFPVSTVSMHHASLSTPVVPMSVTLWLNCGAGVGQQGGEVEYCSCTVPMHMPPRSFGDDRARSSSCARSSGMPSTASIDRRLTS</sequence>
<organism evidence="5 6">
    <name type="scientific">Zingiber officinale</name>
    <name type="common">Ginger</name>
    <name type="synonym">Amomum zingiber</name>
    <dbReference type="NCBI Taxonomy" id="94328"/>
    <lineage>
        <taxon>Eukaryota</taxon>
        <taxon>Viridiplantae</taxon>
        <taxon>Streptophyta</taxon>
        <taxon>Embryophyta</taxon>
        <taxon>Tracheophyta</taxon>
        <taxon>Spermatophyta</taxon>
        <taxon>Magnoliopsida</taxon>
        <taxon>Liliopsida</taxon>
        <taxon>Zingiberales</taxon>
        <taxon>Zingiberaceae</taxon>
        <taxon>Zingiber</taxon>
    </lineage>
</organism>
<feature type="coiled-coil region" evidence="2">
    <location>
        <begin position="387"/>
        <end position="429"/>
    </location>
</feature>
<name>A0A8J5HCE8_ZINOF</name>
<dbReference type="Pfam" id="PF03763">
    <property type="entry name" value="Remorin_C"/>
    <property type="match status" value="1"/>
</dbReference>
<comment type="caution">
    <text evidence="5">The sequence shown here is derived from an EMBL/GenBank/DDBJ whole genome shotgun (WGS) entry which is preliminary data.</text>
</comment>
<comment type="similarity">
    <text evidence="1">Belongs to the remorin family.</text>
</comment>
<feature type="region of interest" description="Disordered" evidence="3">
    <location>
        <begin position="600"/>
        <end position="630"/>
    </location>
</feature>
<evidence type="ECO:0000256" key="3">
    <source>
        <dbReference type="SAM" id="MobiDB-lite"/>
    </source>
</evidence>
<dbReference type="Proteomes" id="UP000734854">
    <property type="component" value="Unassembled WGS sequence"/>
</dbReference>
<dbReference type="PANTHER" id="PTHR31471">
    <property type="entry name" value="OS02G0116800 PROTEIN"/>
    <property type="match status" value="1"/>
</dbReference>
<evidence type="ECO:0000313" key="6">
    <source>
        <dbReference type="Proteomes" id="UP000734854"/>
    </source>
</evidence>
<feature type="region of interest" description="Disordered" evidence="3">
    <location>
        <begin position="124"/>
        <end position="144"/>
    </location>
</feature>
<feature type="domain" description="Remorin C-terminal" evidence="4">
    <location>
        <begin position="352"/>
        <end position="443"/>
    </location>
</feature>